<feature type="non-terminal residue" evidence="1">
    <location>
        <position position="1"/>
    </location>
</feature>
<gene>
    <name evidence="1" type="ORF">AVDCRST_MAG55-2333</name>
</gene>
<accession>A0A6J4PZ30</accession>
<dbReference type="AlphaFoldDB" id="A0A6J4PZ30"/>
<reference evidence="1" key="1">
    <citation type="submission" date="2020-02" db="EMBL/GenBank/DDBJ databases">
        <authorList>
            <person name="Meier V. D."/>
        </authorList>
    </citation>
    <scope>NUCLEOTIDE SEQUENCE</scope>
    <source>
        <strain evidence="1">AVDCRST_MAG55</strain>
    </source>
</reference>
<name>A0A6J4PZ30_9ACTN</name>
<evidence type="ECO:0000313" key="1">
    <source>
        <dbReference type="EMBL" id="CAA9426199.1"/>
    </source>
</evidence>
<organism evidence="1">
    <name type="scientific">uncultured Rubrobacteraceae bacterium</name>
    <dbReference type="NCBI Taxonomy" id="349277"/>
    <lineage>
        <taxon>Bacteria</taxon>
        <taxon>Bacillati</taxon>
        <taxon>Actinomycetota</taxon>
        <taxon>Rubrobacteria</taxon>
        <taxon>Rubrobacterales</taxon>
        <taxon>Rubrobacteraceae</taxon>
        <taxon>environmental samples</taxon>
    </lineage>
</organism>
<dbReference type="EMBL" id="CADCUZ010000109">
    <property type="protein sequence ID" value="CAA9426199.1"/>
    <property type="molecule type" value="Genomic_DNA"/>
</dbReference>
<sequence>EAVERGLVGGGGSVGRRRVGALVGDAGALCGVVGL</sequence>
<proteinExistence type="predicted"/>
<feature type="non-terminal residue" evidence="1">
    <location>
        <position position="35"/>
    </location>
</feature>
<protein>
    <submittedName>
        <fullName evidence="1">Uncharacterized protein</fullName>
    </submittedName>
</protein>